<protein>
    <submittedName>
        <fullName evidence="1">Uncharacterized protein</fullName>
    </submittedName>
</protein>
<evidence type="ECO:0000313" key="1">
    <source>
        <dbReference type="EMBL" id="TFK60994.1"/>
    </source>
</evidence>
<sequence>MSRPSPMDAINNVKAKVQTPPLSRISTHRRADPLQRADARVQVESSDTVDNVKAKIQPPPLLRRINALILFNTSTPGFKLNPRTPSTHPLQRVDARVLVESSDTIDNVKAKIQPSPLLRRINALVRQDLTPLPSYLAYLHHVDAKVQVESSDTTTRWGSHLTNNVLSSLEDGRSLSDYNIQKEFALHLVSVFTEACRSFVKAKIQVKERVPPNQQRLFSAGKQLENDQTLSDYNIQKVHSPSRFAEIVTLEVESNNVKAVESSGTIDNVKVKPNGCHQHVKAVKAKIQPRSPLTPHIACKLHPRTPLTTSTPSPMDAINNAKAKVQPPPLSLAYLLVGAQVFNTSTPIQPSPLLLHINTSACRPSSKRQH</sequence>
<dbReference type="Proteomes" id="UP000308600">
    <property type="component" value="Unassembled WGS sequence"/>
</dbReference>
<dbReference type="EMBL" id="ML208706">
    <property type="protein sequence ID" value="TFK60994.1"/>
    <property type="molecule type" value="Genomic_DNA"/>
</dbReference>
<gene>
    <name evidence="1" type="ORF">BDN72DRAFT_904496</name>
</gene>
<keyword evidence="2" id="KW-1185">Reference proteome</keyword>
<organism evidence="1 2">
    <name type="scientific">Pluteus cervinus</name>
    <dbReference type="NCBI Taxonomy" id="181527"/>
    <lineage>
        <taxon>Eukaryota</taxon>
        <taxon>Fungi</taxon>
        <taxon>Dikarya</taxon>
        <taxon>Basidiomycota</taxon>
        <taxon>Agaricomycotina</taxon>
        <taxon>Agaricomycetes</taxon>
        <taxon>Agaricomycetidae</taxon>
        <taxon>Agaricales</taxon>
        <taxon>Pluteineae</taxon>
        <taxon>Pluteaceae</taxon>
        <taxon>Pluteus</taxon>
    </lineage>
</organism>
<reference evidence="1 2" key="1">
    <citation type="journal article" date="2019" name="Nat. Ecol. Evol.">
        <title>Megaphylogeny resolves global patterns of mushroom evolution.</title>
        <authorList>
            <person name="Varga T."/>
            <person name="Krizsan K."/>
            <person name="Foldi C."/>
            <person name="Dima B."/>
            <person name="Sanchez-Garcia M."/>
            <person name="Sanchez-Ramirez S."/>
            <person name="Szollosi G.J."/>
            <person name="Szarkandi J.G."/>
            <person name="Papp V."/>
            <person name="Albert L."/>
            <person name="Andreopoulos W."/>
            <person name="Angelini C."/>
            <person name="Antonin V."/>
            <person name="Barry K.W."/>
            <person name="Bougher N.L."/>
            <person name="Buchanan P."/>
            <person name="Buyck B."/>
            <person name="Bense V."/>
            <person name="Catcheside P."/>
            <person name="Chovatia M."/>
            <person name="Cooper J."/>
            <person name="Damon W."/>
            <person name="Desjardin D."/>
            <person name="Finy P."/>
            <person name="Geml J."/>
            <person name="Haridas S."/>
            <person name="Hughes K."/>
            <person name="Justo A."/>
            <person name="Karasinski D."/>
            <person name="Kautmanova I."/>
            <person name="Kiss B."/>
            <person name="Kocsube S."/>
            <person name="Kotiranta H."/>
            <person name="LaButti K.M."/>
            <person name="Lechner B.E."/>
            <person name="Liimatainen K."/>
            <person name="Lipzen A."/>
            <person name="Lukacs Z."/>
            <person name="Mihaltcheva S."/>
            <person name="Morgado L.N."/>
            <person name="Niskanen T."/>
            <person name="Noordeloos M.E."/>
            <person name="Ohm R.A."/>
            <person name="Ortiz-Santana B."/>
            <person name="Ovrebo C."/>
            <person name="Racz N."/>
            <person name="Riley R."/>
            <person name="Savchenko A."/>
            <person name="Shiryaev A."/>
            <person name="Soop K."/>
            <person name="Spirin V."/>
            <person name="Szebenyi C."/>
            <person name="Tomsovsky M."/>
            <person name="Tulloss R.E."/>
            <person name="Uehling J."/>
            <person name="Grigoriev I.V."/>
            <person name="Vagvolgyi C."/>
            <person name="Papp T."/>
            <person name="Martin F.M."/>
            <person name="Miettinen O."/>
            <person name="Hibbett D.S."/>
            <person name="Nagy L.G."/>
        </authorList>
    </citation>
    <scope>NUCLEOTIDE SEQUENCE [LARGE SCALE GENOMIC DNA]</scope>
    <source>
        <strain evidence="1 2">NL-1719</strain>
    </source>
</reference>
<evidence type="ECO:0000313" key="2">
    <source>
        <dbReference type="Proteomes" id="UP000308600"/>
    </source>
</evidence>
<proteinExistence type="predicted"/>
<accession>A0ACD3A6R9</accession>
<name>A0ACD3A6R9_9AGAR</name>